<evidence type="ECO:0000259" key="4">
    <source>
        <dbReference type="Pfam" id="PF01648"/>
    </source>
</evidence>
<dbReference type="STRING" id="3076.A0A2P6TSG2"/>
<sequence length="494" mass="51452">MLAGRLAPAAAQPAVLAHCRQLQHARLKLIVPQRALAAGNPAFSPPAAAPRGASPGALAAPRPSKTTPHPWRCGAVQQLSSAAVDAAVGRLAAAAAPLRVIGPGEVHLWWLDPKKAGGAAELARCAELLTEEELQYCGTAGEEGVQRERMLARALVRSVLAGYLPGSPHPRSLVFGRNMHGKPALLGPHTTAGGHRLRFNLTHTGAMIGLAVTVEGLVGLDVEGLERRTRGDPMRLARRRFSPQEIADLQACPDDEARTAYFLQLWTLKEAYVKALGRGISAPPGLRSFSFRVQANGHNSNGHNCDGLNGSSGGSSPAASSSSSSSSSLDGDCQAGGCAGSPQQEAPQQAAVQQAPPAAAWEGQEQRQPNVPQHLVVQAPVLWYSLSSGGGNGNGSSLGSNGGSISSMSSLVSASLDFLPTAQESRRWQFALLQPAPGLVSALCVERRLLAAGHCGQHEQEGMRLLSFEAAGPWGGLEQPLSTQVLAVGQYDPS</sequence>
<organism evidence="5 6">
    <name type="scientific">Chlorella sorokiniana</name>
    <name type="common">Freshwater green alga</name>
    <dbReference type="NCBI Taxonomy" id="3076"/>
    <lineage>
        <taxon>Eukaryota</taxon>
        <taxon>Viridiplantae</taxon>
        <taxon>Chlorophyta</taxon>
        <taxon>core chlorophytes</taxon>
        <taxon>Trebouxiophyceae</taxon>
        <taxon>Chlorellales</taxon>
        <taxon>Chlorellaceae</taxon>
        <taxon>Chlorella clade</taxon>
        <taxon>Chlorella</taxon>
    </lineage>
</organism>
<evidence type="ECO:0000313" key="6">
    <source>
        <dbReference type="Proteomes" id="UP000239899"/>
    </source>
</evidence>
<dbReference type="GO" id="GO:0000287">
    <property type="term" value="F:magnesium ion binding"/>
    <property type="evidence" value="ECO:0007669"/>
    <property type="project" value="InterPro"/>
</dbReference>
<evidence type="ECO:0000256" key="2">
    <source>
        <dbReference type="ARBA" id="ARBA00022679"/>
    </source>
</evidence>
<evidence type="ECO:0000313" key="5">
    <source>
        <dbReference type="EMBL" id="PRW56999.1"/>
    </source>
</evidence>
<dbReference type="InterPro" id="IPR050559">
    <property type="entry name" value="P-Pant_transferase_sf"/>
</dbReference>
<dbReference type="Pfam" id="PF01648">
    <property type="entry name" value="ACPS"/>
    <property type="match status" value="1"/>
</dbReference>
<protein>
    <recommendedName>
        <fullName evidence="1">holo-[acyl-carrier-protein] synthase</fullName>
        <ecNumber evidence="1">2.7.8.7</ecNumber>
    </recommendedName>
</protein>
<feature type="compositionally biased region" description="Low complexity" evidence="3">
    <location>
        <begin position="314"/>
        <end position="328"/>
    </location>
</feature>
<feature type="compositionally biased region" description="Low complexity" evidence="3">
    <location>
        <begin position="49"/>
        <end position="64"/>
    </location>
</feature>
<dbReference type="EMBL" id="LHPG02000007">
    <property type="protein sequence ID" value="PRW56999.1"/>
    <property type="molecule type" value="Genomic_DNA"/>
</dbReference>
<dbReference type="GO" id="GO:0005829">
    <property type="term" value="C:cytosol"/>
    <property type="evidence" value="ECO:0007669"/>
    <property type="project" value="TreeGrafter"/>
</dbReference>
<feature type="region of interest" description="Disordered" evidence="3">
    <location>
        <begin position="42"/>
        <end position="68"/>
    </location>
</feature>
<proteinExistence type="predicted"/>
<dbReference type="SUPFAM" id="SSF56214">
    <property type="entry name" value="4'-phosphopantetheinyl transferase"/>
    <property type="match status" value="2"/>
</dbReference>
<dbReference type="EC" id="2.7.8.7" evidence="1"/>
<dbReference type="InterPro" id="IPR037143">
    <property type="entry name" value="4-PPantetheinyl_Trfase_dom_sf"/>
</dbReference>
<feature type="region of interest" description="Disordered" evidence="3">
    <location>
        <begin position="300"/>
        <end position="369"/>
    </location>
</feature>
<comment type="caution">
    <text evidence="5">The sequence shown here is derived from an EMBL/GenBank/DDBJ whole genome shotgun (WGS) entry which is preliminary data.</text>
</comment>
<keyword evidence="2 5" id="KW-0808">Transferase</keyword>
<gene>
    <name evidence="5" type="ORF">C2E21_4304</name>
</gene>
<dbReference type="PANTHER" id="PTHR12215:SF15">
    <property type="entry name" value="4'-PHOSPHOPANTETHEINYL TRANSFERASE SUPERFAMILY-RELATED"/>
    <property type="match status" value="1"/>
</dbReference>
<dbReference type="OrthoDB" id="26719at2759"/>
<name>A0A2P6TSG2_CHLSO</name>
<dbReference type="Proteomes" id="UP000239899">
    <property type="component" value="Unassembled WGS sequence"/>
</dbReference>
<keyword evidence="6" id="KW-1185">Reference proteome</keyword>
<feature type="domain" description="4'-phosphopantetheinyl transferase" evidence="4">
    <location>
        <begin position="218"/>
        <end position="302"/>
    </location>
</feature>
<dbReference type="PANTHER" id="PTHR12215">
    <property type="entry name" value="PHOSPHOPANTETHEINE TRANSFERASE"/>
    <property type="match status" value="1"/>
</dbReference>
<dbReference type="Gene3D" id="3.90.470.20">
    <property type="entry name" value="4'-phosphopantetheinyl transferase domain"/>
    <property type="match status" value="1"/>
</dbReference>
<accession>A0A2P6TSG2</accession>
<dbReference type="InterPro" id="IPR008278">
    <property type="entry name" value="4-PPantetheinyl_Trfase_dom"/>
</dbReference>
<dbReference type="GO" id="GO:0008897">
    <property type="term" value="F:holo-[acyl-carrier-protein] synthase activity"/>
    <property type="evidence" value="ECO:0007669"/>
    <property type="project" value="UniProtKB-EC"/>
</dbReference>
<dbReference type="AlphaFoldDB" id="A0A2P6TSG2"/>
<feature type="compositionally biased region" description="Low complexity" evidence="3">
    <location>
        <begin position="342"/>
        <end position="360"/>
    </location>
</feature>
<dbReference type="GO" id="GO:0019878">
    <property type="term" value="P:lysine biosynthetic process via aminoadipic acid"/>
    <property type="evidence" value="ECO:0007669"/>
    <property type="project" value="TreeGrafter"/>
</dbReference>
<evidence type="ECO:0000256" key="1">
    <source>
        <dbReference type="ARBA" id="ARBA00013172"/>
    </source>
</evidence>
<reference evidence="5 6" key="1">
    <citation type="journal article" date="2018" name="Plant J.">
        <title>Genome sequences of Chlorella sorokiniana UTEX 1602 and Micractinium conductrix SAG 241.80: implications to maltose excretion by a green alga.</title>
        <authorList>
            <person name="Arriola M.B."/>
            <person name="Velmurugan N."/>
            <person name="Zhang Y."/>
            <person name="Plunkett M.H."/>
            <person name="Hondzo H."/>
            <person name="Barney B.M."/>
        </authorList>
    </citation>
    <scope>NUCLEOTIDE SEQUENCE [LARGE SCALE GENOMIC DNA]</scope>
    <source>
        <strain evidence="6">UTEX 1602</strain>
    </source>
</reference>
<evidence type="ECO:0000256" key="3">
    <source>
        <dbReference type="SAM" id="MobiDB-lite"/>
    </source>
</evidence>